<name>A0A9P6FQ56_9FUNG</name>
<feature type="non-terminal residue" evidence="1">
    <location>
        <position position="136"/>
    </location>
</feature>
<accession>A0A9P6FQ56</accession>
<dbReference type="Proteomes" id="UP000780801">
    <property type="component" value="Unassembled WGS sequence"/>
</dbReference>
<dbReference type="OrthoDB" id="2439523at2759"/>
<evidence type="ECO:0000313" key="1">
    <source>
        <dbReference type="EMBL" id="KAF9579359.1"/>
    </source>
</evidence>
<keyword evidence="2" id="KW-1185">Reference proteome</keyword>
<evidence type="ECO:0000313" key="2">
    <source>
        <dbReference type="Proteomes" id="UP000780801"/>
    </source>
</evidence>
<dbReference type="EMBL" id="JAABOA010002824">
    <property type="protein sequence ID" value="KAF9579359.1"/>
    <property type="molecule type" value="Genomic_DNA"/>
</dbReference>
<organism evidence="1 2">
    <name type="scientific">Lunasporangiospora selenospora</name>
    <dbReference type="NCBI Taxonomy" id="979761"/>
    <lineage>
        <taxon>Eukaryota</taxon>
        <taxon>Fungi</taxon>
        <taxon>Fungi incertae sedis</taxon>
        <taxon>Mucoromycota</taxon>
        <taxon>Mortierellomycotina</taxon>
        <taxon>Mortierellomycetes</taxon>
        <taxon>Mortierellales</taxon>
        <taxon>Mortierellaceae</taxon>
        <taxon>Lunasporangiospora</taxon>
    </lineage>
</organism>
<reference evidence="1" key="1">
    <citation type="journal article" date="2020" name="Fungal Divers.">
        <title>Resolving the Mortierellaceae phylogeny through synthesis of multi-gene phylogenetics and phylogenomics.</title>
        <authorList>
            <person name="Vandepol N."/>
            <person name="Liber J."/>
            <person name="Desiro A."/>
            <person name="Na H."/>
            <person name="Kennedy M."/>
            <person name="Barry K."/>
            <person name="Grigoriev I.V."/>
            <person name="Miller A.N."/>
            <person name="O'Donnell K."/>
            <person name="Stajich J.E."/>
            <person name="Bonito G."/>
        </authorList>
    </citation>
    <scope>NUCLEOTIDE SEQUENCE</scope>
    <source>
        <strain evidence="1">KOD1015</strain>
    </source>
</reference>
<gene>
    <name evidence="1" type="ORF">BGW38_004417</name>
</gene>
<dbReference type="AlphaFoldDB" id="A0A9P6FQ56"/>
<sequence>MTTLKRVPDWRTEVQDLPHAQYFLGETRPQNFSHIAFLAFLQPSSHQCREISSQWLHVVIPALKNSNLPELQQAGNRLTSEWTSKKVSRDAFWKQLSAKEEQERANQERIAHLQSAGEKRLQAAENFLVVDSQRHF</sequence>
<protein>
    <submittedName>
        <fullName evidence="1">Uncharacterized protein</fullName>
    </submittedName>
</protein>
<proteinExistence type="predicted"/>
<comment type="caution">
    <text evidence="1">The sequence shown here is derived from an EMBL/GenBank/DDBJ whole genome shotgun (WGS) entry which is preliminary data.</text>
</comment>